<name>S0GGK8_9BACT</name>
<evidence type="ECO:0000256" key="1">
    <source>
        <dbReference type="SAM" id="MobiDB-lite"/>
    </source>
</evidence>
<dbReference type="Proteomes" id="UP000014140">
    <property type="component" value="Unassembled WGS sequence"/>
</dbReference>
<dbReference type="PROSITE" id="PS51257">
    <property type="entry name" value="PROKAR_LIPOPROTEIN"/>
    <property type="match status" value="1"/>
</dbReference>
<dbReference type="HOGENOM" id="CLU_068434_0_0_10"/>
<dbReference type="InterPro" id="IPR033410">
    <property type="entry name" value="DUF5119"/>
</dbReference>
<comment type="caution">
    <text evidence="2">The sequence shown here is derived from an EMBL/GenBank/DDBJ whole genome shotgun (WGS) entry which is preliminary data.</text>
</comment>
<dbReference type="AlphaFoldDB" id="S0GGK8"/>
<dbReference type="RefSeq" id="WP_010800752.1">
    <property type="nucleotide sequence ID" value="NZ_KE159520.1"/>
</dbReference>
<dbReference type="Pfam" id="PF17145">
    <property type="entry name" value="DUF5119"/>
    <property type="match status" value="1"/>
</dbReference>
<evidence type="ECO:0008006" key="4">
    <source>
        <dbReference type="Google" id="ProtNLM"/>
    </source>
</evidence>
<sequence>MMRSVKYLWVVLAALALLTQSCEHKDLCYRNEHHTELEIKFDWSNAPDAQPRTMVVQLFRMDGSHYQRREFSSREGGKISIESGEYKVLFHNGEMESVTERGNSFDNYQLVTDPQSLLEPMGRGDLSTPPLPEGAEEQPVRSVPACVWGGKCDYLQVQENVPGQILTLTPEAVTVEYTVEVRNVENMTDLIDFSAALSGMSEGWSPAADQQPDSSTDESGESVVMPFELQRYTDKKMLMAHFASFGHCPNGEEGKHTLTIYTSNQKYFHNDVTEQLHAAPDPTHIHIVIDGLKIPSGDGGMNPDISGWDNVVETDIDMN</sequence>
<gene>
    <name evidence="2" type="ORF">C803_04295</name>
</gene>
<evidence type="ECO:0000313" key="3">
    <source>
        <dbReference type="Proteomes" id="UP000014140"/>
    </source>
</evidence>
<dbReference type="PATRIC" id="fig|1235789.3.peg.4315"/>
<accession>S0GGK8</accession>
<feature type="region of interest" description="Disordered" evidence="1">
    <location>
        <begin position="202"/>
        <end position="222"/>
    </location>
</feature>
<keyword evidence="3" id="KW-1185">Reference proteome</keyword>
<evidence type="ECO:0000313" key="2">
    <source>
        <dbReference type="EMBL" id="EOS15981.1"/>
    </source>
</evidence>
<feature type="region of interest" description="Disordered" evidence="1">
    <location>
        <begin position="117"/>
        <end position="137"/>
    </location>
</feature>
<protein>
    <recommendedName>
        <fullName evidence="4">DUF5119 domain-containing protein</fullName>
    </recommendedName>
</protein>
<organism evidence="2 3">
    <name type="scientific">Parabacteroides goldsteinii dnLKV18</name>
    <dbReference type="NCBI Taxonomy" id="1235789"/>
    <lineage>
        <taxon>Bacteria</taxon>
        <taxon>Pseudomonadati</taxon>
        <taxon>Bacteroidota</taxon>
        <taxon>Bacteroidia</taxon>
        <taxon>Bacteroidales</taxon>
        <taxon>Tannerellaceae</taxon>
        <taxon>Parabacteroides</taxon>
    </lineage>
</organism>
<proteinExistence type="predicted"/>
<reference evidence="2 3" key="1">
    <citation type="submission" date="2013-04" db="EMBL/GenBank/DDBJ databases">
        <title>The Genome Sequence of Parabacteroides goldsteinii dnLKV18.</title>
        <authorList>
            <consortium name="The Broad Institute Genomics Platform"/>
            <consortium name="The Broad Institute Genome Sequencing Center for Infectious Disease"/>
            <person name="Earl A."/>
            <person name="Xavier R."/>
            <person name="Kuhn K."/>
            <person name="Stappenbeck T."/>
            <person name="Walker B."/>
            <person name="Young S."/>
            <person name="Zeng Q."/>
            <person name="Gargeya S."/>
            <person name="Fitzgerald M."/>
            <person name="Haas B."/>
            <person name="Abouelleil A."/>
            <person name="Allen A.W."/>
            <person name="Alvarado L."/>
            <person name="Arachchi H.M."/>
            <person name="Berlin A.M."/>
            <person name="Chapman S.B."/>
            <person name="Gainer-Dewar J."/>
            <person name="Goldberg J."/>
            <person name="Griggs A."/>
            <person name="Gujja S."/>
            <person name="Hansen M."/>
            <person name="Howarth C."/>
            <person name="Imamovic A."/>
            <person name="Ireland A."/>
            <person name="Larimer J."/>
            <person name="McCowan C."/>
            <person name="Murphy C."/>
            <person name="Pearson M."/>
            <person name="Poon T.W."/>
            <person name="Priest M."/>
            <person name="Roberts A."/>
            <person name="Saif S."/>
            <person name="Shea T."/>
            <person name="Sisk P."/>
            <person name="Sykes S."/>
            <person name="Wortman J."/>
            <person name="Nusbaum C."/>
            <person name="Birren B."/>
        </authorList>
    </citation>
    <scope>NUCLEOTIDE SEQUENCE [LARGE SCALE GENOMIC DNA]</scope>
    <source>
        <strain evidence="3">dnLKV18</strain>
    </source>
</reference>
<dbReference type="EMBL" id="ASSQ01000020">
    <property type="protein sequence ID" value="EOS15981.1"/>
    <property type="molecule type" value="Genomic_DNA"/>
</dbReference>